<dbReference type="InterPro" id="IPR011006">
    <property type="entry name" value="CheY-like_superfamily"/>
</dbReference>
<name>A0A8J6XHB2_9CYAN</name>
<dbReference type="Proteomes" id="UP000629098">
    <property type="component" value="Unassembled WGS sequence"/>
</dbReference>
<dbReference type="InterPro" id="IPR036890">
    <property type="entry name" value="HATPase_C_sf"/>
</dbReference>
<evidence type="ECO:0000313" key="12">
    <source>
        <dbReference type="EMBL" id="MBD2772572.1"/>
    </source>
</evidence>
<keyword evidence="5" id="KW-0808">Transferase</keyword>
<dbReference type="SMART" id="SM00448">
    <property type="entry name" value="REC"/>
    <property type="match status" value="3"/>
</dbReference>
<feature type="modified residue" description="4-aspartylphosphate" evidence="8">
    <location>
        <position position="1539"/>
    </location>
</feature>
<dbReference type="InterPro" id="IPR003594">
    <property type="entry name" value="HATPase_dom"/>
</dbReference>
<gene>
    <name evidence="12" type="ORF">ICL16_10920</name>
</gene>
<dbReference type="CDD" id="cd17546">
    <property type="entry name" value="REC_hyHK_CKI1_RcsC-like"/>
    <property type="match status" value="1"/>
</dbReference>
<evidence type="ECO:0000256" key="2">
    <source>
        <dbReference type="ARBA" id="ARBA00006402"/>
    </source>
</evidence>
<organism evidence="12 13">
    <name type="scientific">Iningainema tapete BLCC-T55</name>
    <dbReference type="NCBI Taxonomy" id="2748662"/>
    <lineage>
        <taxon>Bacteria</taxon>
        <taxon>Bacillati</taxon>
        <taxon>Cyanobacteriota</taxon>
        <taxon>Cyanophyceae</taxon>
        <taxon>Nostocales</taxon>
        <taxon>Scytonemataceae</taxon>
        <taxon>Iningainema tapete</taxon>
    </lineage>
</organism>
<feature type="domain" description="Response regulatory" evidence="11">
    <location>
        <begin position="1221"/>
        <end position="1334"/>
    </location>
</feature>
<sequence length="1608" mass="183148">MSDLHRLEEISADNAQSLRTLERAIKNSQRQFSLILVRCNYAYLRSQMLSLFRKRCSLVIEELPLEPSAETLYTTIFERFGQEQPDALMIWGLESVVNLDGLLYATNNVRDSFRLFSFPVALWVTNAVWNKLRRKAPDFINWASPIVEFKLSVQEQMALLRENAEKAFAEQPEFSLDNAELEALQQDLQNSGQELEPEHRVTLAFISGLNYYKKSLFDDAIKQYQQSLNFWQHNHQFERCGIILFHLVLAYYLNGEQYREETKYYIQRCLELFDLAKRPDLLAKHINKLGEVLRQLQEWEKLQLLAQKALALHQEYGKLQQVAQDYSFLAEVALKKNSDWQEANGLALQALEILEKIPDAESQTLGFNYFILAQSQRKLGQIQDALANLEESRKKSQPQYDPNLYVEILEELRQIQFEKGEYLEAFHLKQEKREIESQYGLRAFIGAGRLQPPGQVINPIARSAGKSRDISLEDIVAASGRQKDVEELIERIKRRDRKITVIYGPSGVGKSSILQAAFVPALQQSYFEGRVVLPVLVQEYENWVDKLGECLAVLLKKEVGEQKRLNLIETLHNFEKNGQLTVLIFDQFEEFFFDNKDQTSRREFYEFLRQCLEIPYLKFILSLREDYIHCLLEISRNTDIKIDKIYEYILYYLGNFSAADAEAVIKNLTARSTFPLESDLVDQLVKDLTGKLGEVRPIELQVAGTQLETEKITKLKEYQELGSQPQEKLVEKFLEAVVKDCGEENERAAQLVLYLLTSENNTRPVKTKAELGEDLDTEAKKLDLVLEILEGSRLIFRVQGVPERYQLVHDYLVSFIRQKYQPQSLELELTKKELRETNKLLEQQTLTLKASEKELRETNKLLKQQALTLKTSEDLLKKQQEELQQINVELEEKAELLAVQNQEVERKNQLIEQARQSLEEKAEQLALSSKYKSDFITNMSHELRTPLHSLLILARILTDNVDGNLTPKQVEYSSTIYLAGNDLLAIINDILDLAKIESAAMSIDIDHMQLTELQENIERTFRQVAIDKGLNFTIEFAPDLPRSIHTDAKRLQQVLKNLLANAFKFTELGEVRLRVFVATQGWSPGHETLTRASTVIAFGVSDTGIGIARNQQKIIFEVFQQADTSTSRKYGGTGLGLSISSKITHLLGGEIKLVSRLGEGSTFTLYIPQAVGHGDTGTKGQEDLGTKRIIQHFPSPLLPHSPSSTTSLTDDRGNIGDGDCILLIVEDDIKFASLILDMARHHGFKCIIAHNGSTGLALVQQFQPSAIILDISLPGMNGWMVLDLLKHDLSTRHIPVHIMSVEEGRQRGLQQGAIAYLQKPVSGEALHQALTKIKGFVERRVKNLLVVEDDVTQRLSIMELIGNNDVATTAVGTGKQALEAMGREQFDCMVLDLGLPDMNGFELIEQIKQLPNGEALPIIVYTARELTRAEDSRLRRLAETVIVKDVRSPERLLEETALFLHRDQANLPAPKRQILEQLHSSDLVLVGKKVLIVDDDVRSIFALTSMLERYQMQVVYAENGRDGIEVLHSTPDIDVVLMDVMMPEMDGYETTRCIRQNAQFKSLPIIALTAKAMQGDREKYIEAGGSDYITKPVDIELLLSLLRVWLYG</sequence>
<feature type="modified residue" description="4-aspartylphosphate" evidence="8">
    <location>
        <position position="1270"/>
    </location>
</feature>
<dbReference type="Pfam" id="PF00072">
    <property type="entry name" value="Response_reg"/>
    <property type="match status" value="3"/>
</dbReference>
<proteinExistence type="inferred from homology"/>
<accession>A0A8J6XHB2</accession>
<dbReference type="CDD" id="cd00082">
    <property type="entry name" value="HisKA"/>
    <property type="match status" value="1"/>
</dbReference>
<dbReference type="InterPro" id="IPR049052">
    <property type="entry name" value="nSTAND1"/>
</dbReference>
<dbReference type="PROSITE" id="PS50109">
    <property type="entry name" value="HIS_KIN"/>
    <property type="match status" value="1"/>
</dbReference>
<dbReference type="Pfam" id="PF20703">
    <property type="entry name" value="nSTAND1"/>
    <property type="match status" value="1"/>
</dbReference>
<dbReference type="Pfam" id="PF02518">
    <property type="entry name" value="HATPase_c"/>
    <property type="match status" value="1"/>
</dbReference>
<comment type="catalytic activity">
    <reaction evidence="1">
        <text>ATP + protein L-histidine = ADP + protein N-phospho-L-histidine.</text>
        <dbReference type="EC" id="2.7.13.3"/>
    </reaction>
</comment>
<evidence type="ECO:0000256" key="1">
    <source>
        <dbReference type="ARBA" id="ARBA00000085"/>
    </source>
</evidence>
<comment type="caution">
    <text evidence="12">The sequence shown here is derived from an EMBL/GenBank/DDBJ whole genome shotgun (WGS) entry which is preliminary data.</text>
</comment>
<dbReference type="Gene3D" id="3.40.50.300">
    <property type="entry name" value="P-loop containing nucleotide triphosphate hydrolases"/>
    <property type="match status" value="1"/>
</dbReference>
<dbReference type="InterPro" id="IPR011990">
    <property type="entry name" value="TPR-like_helical_dom_sf"/>
</dbReference>
<keyword evidence="4 8" id="KW-0597">Phosphoprotein</keyword>
<dbReference type="InterPro" id="IPR027417">
    <property type="entry name" value="P-loop_NTPase"/>
</dbReference>
<reference evidence="12" key="1">
    <citation type="submission" date="2020-09" db="EMBL/GenBank/DDBJ databases">
        <title>Iningainema tapete sp. nov. (Scytonemataceae, Cyanobacteria) from greenhouses in central Florida (USA) produces two types of nodularin with biosynthetic potential for microcystin-LR and anabaenopeptins.</title>
        <authorList>
            <person name="Berthold D.E."/>
            <person name="Lefler F.W."/>
            <person name="Huang I.-S."/>
            <person name="Abdulla H."/>
            <person name="Zimba P.V."/>
            <person name="Laughinghouse H.D. IV."/>
        </authorList>
    </citation>
    <scope>NUCLEOTIDE SEQUENCE</scope>
    <source>
        <strain evidence="12">BLCCT55</strain>
    </source>
</reference>
<dbReference type="PROSITE" id="PS50110">
    <property type="entry name" value="RESPONSE_REGULATORY"/>
    <property type="match status" value="3"/>
</dbReference>
<dbReference type="Gene3D" id="3.30.565.10">
    <property type="entry name" value="Histidine kinase-like ATPase, C-terminal domain"/>
    <property type="match status" value="1"/>
</dbReference>
<dbReference type="SUPFAM" id="SSF48452">
    <property type="entry name" value="TPR-like"/>
    <property type="match status" value="1"/>
</dbReference>
<dbReference type="Gene3D" id="3.40.50.2300">
    <property type="match status" value="3"/>
</dbReference>
<dbReference type="SUPFAM" id="SSF55874">
    <property type="entry name" value="ATPase domain of HSP90 chaperone/DNA topoisomerase II/histidine kinase"/>
    <property type="match status" value="1"/>
</dbReference>
<evidence type="ECO:0000259" key="10">
    <source>
        <dbReference type="PROSITE" id="PS50109"/>
    </source>
</evidence>
<dbReference type="SUPFAM" id="SSF47384">
    <property type="entry name" value="Homodimeric domain of signal transducing histidine kinase"/>
    <property type="match status" value="1"/>
</dbReference>
<dbReference type="Pfam" id="PF00512">
    <property type="entry name" value="HisKA"/>
    <property type="match status" value="1"/>
</dbReference>
<dbReference type="Gene3D" id="1.25.40.10">
    <property type="entry name" value="Tetratricopeptide repeat domain"/>
    <property type="match status" value="2"/>
</dbReference>
<dbReference type="CDD" id="cd16922">
    <property type="entry name" value="HATPase_EvgS-ArcB-TorS-like"/>
    <property type="match status" value="1"/>
</dbReference>
<dbReference type="GO" id="GO:0000155">
    <property type="term" value="F:phosphorelay sensor kinase activity"/>
    <property type="evidence" value="ECO:0007669"/>
    <property type="project" value="InterPro"/>
</dbReference>
<dbReference type="InterPro" id="IPR005467">
    <property type="entry name" value="His_kinase_dom"/>
</dbReference>
<evidence type="ECO:0000259" key="11">
    <source>
        <dbReference type="PROSITE" id="PS50110"/>
    </source>
</evidence>
<dbReference type="InterPro" id="IPR001789">
    <property type="entry name" value="Sig_transdc_resp-reg_receiver"/>
</dbReference>
<dbReference type="InterPro" id="IPR036097">
    <property type="entry name" value="HisK_dim/P_sf"/>
</dbReference>
<keyword evidence="13" id="KW-1185">Reference proteome</keyword>
<evidence type="ECO:0000256" key="4">
    <source>
        <dbReference type="ARBA" id="ARBA00022553"/>
    </source>
</evidence>
<feature type="modified residue" description="4-aspartylphosphate" evidence="8">
    <location>
        <position position="1392"/>
    </location>
</feature>
<feature type="domain" description="Histidine kinase" evidence="10">
    <location>
        <begin position="938"/>
        <end position="1171"/>
    </location>
</feature>
<feature type="domain" description="Response regulatory" evidence="11">
    <location>
        <begin position="1343"/>
        <end position="1459"/>
    </location>
</feature>
<evidence type="ECO:0000256" key="9">
    <source>
        <dbReference type="SAM" id="Coils"/>
    </source>
</evidence>
<feature type="coiled-coil region" evidence="9">
    <location>
        <begin position="824"/>
        <end position="928"/>
    </location>
</feature>
<protein>
    <recommendedName>
        <fullName evidence="7">Circadian input-output histidine kinase CikA</fullName>
        <ecNumber evidence="3">2.7.13.3</ecNumber>
    </recommendedName>
</protein>
<evidence type="ECO:0000256" key="8">
    <source>
        <dbReference type="PROSITE-ProRule" id="PRU00169"/>
    </source>
</evidence>
<dbReference type="PANTHER" id="PTHR45339:SF1">
    <property type="entry name" value="HYBRID SIGNAL TRANSDUCTION HISTIDINE KINASE J"/>
    <property type="match status" value="1"/>
</dbReference>
<evidence type="ECO:0000256" key="3">
    <source>
        <dbReference type="ARBA" id="ARBA00012438"/>
    </source>
</evidence>
<dbReference type="CDD" id="cd00156">
    <property type="entry name" value="REC"/>
    <property type="match status" value="2"/>
</dbReference>
<keyword evidence="5" id="KW-0418">Kinase</keyword>
<keyword evidence="6" id="KW-0902">Two-component regulatory system</keyword>
<dbReference type="EMBL" id="JACXAE010000040">
    <property type="protein sequence ID" value="MBD2772572.1"/>
    <property type="molecule type" value="Genomic_DNA"/>
</dbReference>
<dbReference type="InterPro" id="IPR003661">
    <property type="entry name" value="HisK_dim/P_dom"/>
</dbReference>
<comment type="similarity">
    <text evidence="2">In the N-terminal section; belongs to the phytochrome family.</text>
</comment>
<evidence type="ECO:0000313" key="13">
    <source>
        <dbReference type="Proteomes" id="UP000629098"/>
    </source>
</evidence>
<dbReference type="SMART" id="SM00388">
    <property type="entry name" value="HisKA"/>
    <property type="match status" value="1"/>
</dbReference>
<dbReference type="InterPro" id="IPR004358">
    <property type="entry name" value="Sig_transdc_His_kin-like_C"/>
</dbReference>
<dbReference type="FunFam" id="3.30.565.10:FF:000010">
    <property type="entry name" value="Sensor histidine kinase RcsC"/>
    <property type="match status" value="1"/>
</dbReference>
<dbReference type="Gene3D" id="1.10.287.130">
    <property type="match status" value="1"/>
</dbReference>
<dbReference type="EC" id="2.7.13.3" evidence="3"/>
<feature type="domain" description="Response regulatory" evidence="11">
    <location>
        <begin position="1489"/>
        <end position="1606"/>
    </location>
</feature>
<dbReference type="SUPFAM" id="SSF52540">
    <property type="entry name" value="P-loop containing nucleoside triphosphate hydrolases"/>
    <property type="match status" value="1"/>
</dbReference>
<evidence type="ECO:0000256" key="7">
    <source>
        <dbReference type="ARBA" id="ARBA00074306"/>
    </source>
</evidence>
<dbReference type="SUPFAM" id="SSF52172">
    <property type="entry name" value="CheY-like"/>
    <property type="match status" value="3"/>
</dbReference>
<dbReference type="PANTHER" id="PTHR45339">
    <property type="entry name" value="HYBRID SIGNAL TRANSDUCTION HISTIDINE KINASE J"/>
    <property type="match status" value="1"/>
</dbReference>
<evidence type="ECO:0000256" key="5">
    <source>
        <dbReference type="ARBA" id="ARBA00022777"/>
    </source>
</evidence>
<dbReference type="SMART" id="SM00387">
    <property type="entry name" value="HATPase_c"/>
    <property type="match status" value="1"/>
</dbReference>
<keyword evidence="9" id="KW-0175">Coiled coil</keyword>
<evidence type="ECO:0000256" key="6">
    <source>
        <dbReference type="ARBA" id="ARBA00023012"/>
    </source>
</evidence>
<dbReference type="PRINTS" id="PR00344">
    <property type="entry name" value="BCTRLSENSOR"/>
</dbReference>